<name>A0AAV8TZB5_9ROSI</name>
<protein>
    <submittedName>
        <fullName evidence="3">Uncharacterized protein</fullName>
    </submittedName>
</protein>
<proteinExistence type="predicted"/>
<evidence type="ECO:0000313" key="3">
    <source>
        <dbReference type="EMBL" id="KAJ8771180.1"/>
    </source>
</evidence>
<feature type="domain" description="Chromo" evidence="1">
    <location>
        <begin position="263"/>
        <end position="310"/>
    </location>
</feature>
<reference evidence="3 4" key="1">
    <citation type="submission" date="2021-09" db="EMBL/GenBank/DDBJ databases">
        <title>Genomic insights and catalytic innovation underlie evolution of tropane alkaloids biosynthesis.</title>
        <authorList>
            <person name="Wang Y.-J."/>
            <person name="Tian T."/>
            <person name="Huang J.-P."/>
            <person name="Huang S.-X."/>
        </authorList>
    </citation>
    <scope>NUCLEOTIDE SEQUENCE [LARGE SCALE GENOMIC DNA]</scope>
    <source>
        <strain evidence="3">KIB-2018</strain>
        <tissue evidence="3">Leaf</tissue>
    </source>
</reference>
<dbReference type="EMBL" id="JAIWQS010000003">
    <property type="protein sequence ID" value="KAJ8771180.1"/>
    <property type="molecule type" value="Genomic_DNA"/>
</dbReference>
<dbReference type="Pfam" id="PF00385">
    <property type="entry name" value="Chromo"/>
    <property type="match status" value="1"/>
</dbReference>
<comment type="caution">
    <text evidence="3">The sequence shown here is derived from an EMBL/GenBank/DDBJ whole genome shotgun (WGS) entry which is preliminary data.</text>
</comment>
<dbReference type="SUPFAM" id="SSF53098">
    <property type="entry name" value="Ribonuclease H-like"/>
    <property type="match status" value="1"/>
</dbReference>
<dbReference type="SUPFAM" id="SSF54160">
    <property type="entry name" value="Chromo domain-like"/>
    <property type="match status" value="1"/>
</dbReference>
<dbReference type="InterPro" id="IPR016197">
    <property type="entry name" value="Chromo-like_dom_sf"/>
</dbReference>
<gene>
    <name evidence="3" type="ORF">K2173_025833</name>
</gene>
<accession>A0AAV8TZB5</accession>
<dbReference type="InterPro" id="IPR023780">
    <property type="entry name" value="Chromo_domain"/>
</dbReference>
<dbReference type="PANTHER" id="PTHR46148:SF57">
    <property type="entry name" value="OS12G0499874 PROTEIN"/>
    <property type="match status" value="1"/>
</dbReference>
<dbReference type="InterPro" id="IPR036397">
    <property type="entry name" value="RNaseH_sf"/>
</dbReference>
<feature type="domain" description="Tf2-1-like SH3-like" evidence="2">
    <location>
        <begin position="174"/>
        <end position="238"/>
    </location>
</feature>
<dbReference type="GO" id="GO:0003676">
    <property type="term" value="F:nucleic acid binding"/>
    <property type="evidence" value="ECO:0007669"/>
    <property type="project" value="InterPro"/>
</dbReference>
<dbReference type="Proteomes" id="UP001159364">
    <property type="component" value="Linkage Group LG03"/>
</dbReference>
<dbReference type="Pfam" id="PF24626">
    <property type="entry name" value="SH3_Tf2-1"/>
    <property type="match status" value="1"/>
</dbReference>
<dbReference type="InterPro" id="IPR012337">
    <property type="entry name" value="RNaseH-like_sf"/>
</dbReference>
<organism evidence="3 4">
    <name type="scientific">Erythroxylum novogranatense</name>
    <dbReference type="NCBI Taxonomy" id="1862640"/>
    <lineage>
        <taxon>Eukaryota</taxon>
        <taxon>Viridiplantae</taxon>
        <taxon>Streptophyta</taxon>
        <taxon>Embryophyta</taxon>
        <taxon>Tracheophyta</taxon>
        <taxon>Spermatophyta</taxon>
        <taxon>Magnoliopsida</taxon>
        <taxon>eudicotyledons</taxon>
        <taxon>Gunneridae</taxon>
        <taxon>Pentapetalae</taxon>
        <taxon>rosids</taxon>
        <taxon>fabids</taxon>
        <taxon>Malpighiales</taxon>
        <taxon>Erythroxylaceae</taxon>
        <taxon>Erythroxylum</taxon>
    </lineage>
</organism>
<sequence>MERVRSDVDSDFELRDGTLWMGQRLCVPDVDDLRREILEEAHVAAYVKAEHQAPVGKLHSLPIPEWKWERITMDFIMGLPRTPRQHDAIWVIVERLTKSAHFLPVRENDTLDQLAQKYVAEIVRLHGVPVSIDPELIQDTVDKVQLIRSRIKAAQDRQKSYVDQHRREMEYSVGDRVFLRVSPWRGVLRFGRKGKLSPRYIGPYEILERIGPLAYRLALPSEMSQLHDVFHVSMLWRYLSDPTHVISAQEIEIASDLSYVEEPVRIIGSRVKQLRSRVIPLVKVLWKNHSTEETTWETEEHMRRQYPHLFD</sequence>
<dbReference type="PANTHER" id="PTHR46148">
    <property type="entry name" value="CHROMO DOMAIN-CONTAINING PROTEIN"/>
    <property type="match status" value="1"/>
</dbReference>
<dbReference type="Gene3D" id="3.30.420.10">
    <property type="entry name" value="Ribonuclease H-like superfamily/Ribonuclease H"/>
    <property type="match status" value="1"/>
</dbReference>
<evidence type="ECO:0000259" key="1">
    <source>
        <dbReference type="Pfam" id="PF00385"/>
    </source>
</evidence>
<dbReference type="Gene3D" id="2.40.50.40">
    <property type="match status" value="1"/>
</dbReference>
<keyword evidence="4" id="KW-1185">Reference proteome</keyword>
<evidence type="ECO:0000259" key="2">
    <source>
        <dbReference type="Pfam" id="PF24626"/>
    </source>
</evidence>
<evidence type="ECO:0000313" key="4">
    <source>
        <dbReference type="Proteomes" id="UP001159364"/>
    </source>
</evidence>
<dbReference type="InterPro" id="IPR056924">
    <property type="entry name" value="SH3_Tf2-1"/>
</dbReference>
<dbReference type="AlphaFoldDB" id="A0AAV8TZB5"/>